<protein>
    <submittedName>
        <fullName evidence="1">Uncharacterized protein</fullName>
    </submittedName>
</protein>
<sequence length="269" mass="29744">MPEPFKKLNDLGINRFREYLLAGAAGPAPLDLLSNPETAEAVAGVPPAERSNFSDRYEFGCYLVELFSPLPAASIAHDQGLWSAAALRWFDAICPAGSSGTRDPDKEYRYILSKDYRHYYRHAVRAPWQLVRAQKELAKLLLISPRETTHPLSTHGEILEQFSGRQQLLGSGPVIAAANRLYFDETTGRPKKGVAGSGKGSARRFGLVLRQFELTFDPEVMTPGELIALLPSEFNRWKKSASASTVEQESWPGPITRAYTKGETTECAS</sequence>
<reference evidence="1 2" key="1">
    <citation type="journal article" date="2016" name="Antonie Van Leeuwenhoek">
        <title>Dongia soli sp. nov., isolated from soil from Dokdo, Korea.</title>
        <authorList>
            <person name="Kim D.U."/>
            <person name="Lee H."/>
            <person name="Kim H."/>
            <person name="Kim S.G."/>
            <person name="Ka J.O."/>
        </authorList>
    </citation>
    <scope>NUCLEOTIDE SEQUENCE [LARGE SCALE GENOMIC DNA]</scope>
    <source>
        <strain evidence="1 2">D78</strain>
    </source>
</reference>
<keyword evidence="2" id="KW-1185">Reference proteome</keyword>
<dbReference type="RefSeq" id="WP_320510503.1">
    <property type="nucleotide sequence ID" value="NZ_JAXCLW010000010.1"/>
</dbReference>
<evidence type="ECO:0000313" key="1">
    <source>
        <dbReference type="EMBL" id="MDY0885428.1"/>
    </source>
</evidence>
<name>A0ABU5EGR6_9PROT</name>
<evidence type="ECO:0000313" key="2">
    <source>
        <dbReference type="Proteomes" id="UP001279642"/>
    </source>
</evidence>
<gene>
    <name evidence="1" type="ORF">SMD27_21490</name>
</gene>
<proteinExistence type="predicted"/>
<organism evidence="1 2">
    <name type="scientific">Dongia soli</name>
    <dbReference type="NCBI Taxonomy" id="600628"/>
    <lineage>
        <taxon>Bacteria</taxon>
        <taxon>Pseudomonadati</taxon>
        <taxon>Pseudomonadota</taxon>
        <taxon>Alphaproteobacteria</taxon>
        <taxon>Rhodospirillales</taxon>
        <taxon>Dongiaceae</taxon>
        <taxon>Dongia</taxon>
    </lineage>
</organism>
<comment type="caution">
    <text evidence="1">The sequence shown here is derived from an EMBL/GenBank/DDBJ whole genome shotgun (WGS) entry which is preliminary data.</text>
</comment>
<dbReference type="Proteomes" id="UP001279642">
    <property type="component" value="Unassembled WGS sequence"/>
</dbReference>
<accession>A0ABU5EGR6</accession>
<dbReference type="EMBL" id="JAXCLW010000010">
    <property type="protein sequence ID" value="MDY0885428.1"/>
    <property type="molecule type" value="Genomic_DNA"/>
</dbReference>